<feature type="compositionally biased region" description="Low complexity" evidence="1">
    <location>
        <begin position="20"/>
        <end position="31"/>
    </location>
</feature>
<proteinExistence type="predicted"/>
<dbReference type="Proteomes" id="UP001529510">
    <property type="component" value="Unassembled WGS sequence"/>
</dbReference>
<comment type="caution">
    <text evidence="2">The sequence shown here is derived from an EMBL/GenBank/DDBJ whole genome shotgun (WGS) entry which is preliminary data.</text>
</comment>
<protein>
    <submittedName>
        <fullName evidence="2">Uncharacterized protein</fullName>
    </submittedName>
</protein>
<dbReference type="AlphaFoldDB" id="A0ABD0QNK1"/>
<gene>
    <name evidence="2" type="ORF">M9458_018985</name>
</gene>
<feature type="non-terminal residue" evidence="2">
    <location>
        <position position="1"/>
    </location>
</feature>
<organism evidence="2 3">
    <name type="scientific">Cirrhinus mrigala</name>
    <name type="common">Mrigala</name>
    <dbReference type="NCBI Taxonomy" id="683832"/>
    <lineage>
        <taxon>Eukaryota</taxon>
        <taxon>Metazoa</taxon>
        <taxon>Chordata</taxon>
        <taxon>Craniata</taxon>
        <taxon>Vertebrata</taxon>
        <taxon>Euteleostomi</taxon>
        <taxon>Actinopterygii</taxon>
        <taxon>Neopterygii</taxon>
        <taxon>Teleostei</taxon>
        <taxon>Ostariophysi</taxon>
        <taxon>Cypriniformes</taxon>
        <taxon>Cyprinidae</taxon>
        <taxon>Labeoninae</taxon>
        <taxon>Labeonini</taxon>
        <taxon>Cirrhinus</taxon>
    </lineage>
</organism>
<reference evidence="2 3" key="1">
    <citation type="submission" date="2024-05" db="EMBL/GenBank/DDBJ databases">
        <title>Genome sequencing and assembly of Indian major carp, Cirrhinus mrigala (Hamilton, 1822).</title>
        <authorList>
            <person name="Mohindra V."/>
            <person name="Chowdhury L.M."/>
            <person name="Lal K."/>
            <person name="Jena J.K."/>
        </authorList>
    </citation>
    <scope>NUCLEOTIDE SEQUENCE [LARGE SCALE GENOMIC DNA]</scope>
    <source>
        <strain evidence="2">CM1030</strain>
        <tissue evidence="2">Blood</tissue>
    </source>
</reference>
<feature type="region of interest" description="Disordered" evidence="1">
    <location>
        <begin position="19"/>
        <end position="49"/>
    </location>
</feature>
<name>A0ABD0QNK1_CIRMR</name>
<dbReference type="EMBL" id="JAMKFB020000008">
    <property type="protein sequence ID" value="KAL0187315.1"/>
    <property type="molecule type" value="Genomic_DNA"/>
</dbReference>
<sequence length="49" mass="5259">VLHPVCHVRNLMLWTAVYLPSSSPTTPSDDSCAPYPAPGANPEDQPLGR</sequence>
<evidence type="ECO:0000313" key="2">
    <source>
        <dbReference type="EMBL" id="KAL0187315.1"/>
    </source>
</evidence>
<keyword evidence="3" id="KW-1185">Reference proteome</keyword>
<accession>A0ABD0QNK1</accession>
<evidence type="ECO:0000313" key="3">
    <source>
        <dbReference type="Proteomes" id="UP001529510"/>
    </source>
</evidence>
<evidence type="ECO:0000256" key="1">
    <source>
        <dbReference type="SAM" id="MobiDB-lite"/>
    </source>
</evidence>